<evidence type="ECO:0000313" key="2">
    <source>
        <dbReference type="EMBL" id="OUD09042.1"/>
    </source>
</evidence>
<organism evidence="2 3">
    <name type="scientific">Marivivens niveibacter</name>
    <dbReference type="NCBI Taxonomy" id="1930667"/>
    <lineage>
        <taxon>Bacteria</taxon>
        <taxon>Pseudomonadati</taxon>
        <taxon>Pseudomonadota</taxon>
        <taxon>Alphaproteobacteria</taxon>
        <taxon>Rhodobacterales</taxon>
        <taxon>Paracoccaceae</taxon>
        <taxon>Marivivens group</taxon>
        <taxon>Marivivens</taxon>
    </lineage>
</organism>
<keyword evidence="1" id="KW-0472">Membrane</keyword>
<gene>
    <name evidence="2" type="ORF">BVC71_10030</name>
</gene>
<keyword evidence="1" id="KW-1133">Transmembrane helix</keyword>
<dbReference type="EMBL" id="MSPP01000003">
    <property type="protein sequence ID" value="OUD09042.1"/>
    <property type="molecule type" value="Genomic_DNA"/>
</dbReference>
<dbReference type="OrthoDB" id="7652057at2"/>
<dbReference type="RefSeq" id="WP_086451523.1">
    <property type="nucleotide sequence ID" value="NZ_MSPP01000003.1"/>
</dbReference>
<proteinExistence type="predicted"/>
<dbReference type="Proteomes" id="UP000194664">
    <property type="component" value="Unassembled WGS sequence"/>
</dbReference>
<dbReference type="AlphaFoldDB" id="A0A251WXD5"/>
<evidence type="ECO:0000256" key="1">
    <source>
        <dbReference type="SAM" id="Phobius"/>
    </source>
</evidence>
<evidence type="ECO:0000313" key="3">
    <source>
        <dbReference type="Proteomes" id="UP000194664"/>
    </source>
</evidence>
<name>A0A251WXD5_9RHOB</name>
<protein>
    <submittedName>
        <fullName evidence="2">Uncharacterized protein</fullName>
    </submittedName>
</protein>
<keyword evidence="3" id="KW-1185">Reference proteome</keyword>
<comment type="caution">
    <text evidence="2">The sequence shown here is derived from an EMBL/GenBank/DDBJ whole genome shotgun (WGS) entry which is preliminary data.</text>
</comment>
<keyword evidence="1" id="KW-0812">Transmembrane</keyword>
<accession>A0A251WXD5</accession>
<sequence>MNIFIPAVILALIGWFVPRVLGKLLPEGVRPLLLNALLSTLIMGCLGIVYFMVLYVIQGMPLSAMLMDGVGPAIGYFGRLSMISALIWAPIMILSLAGLPRKWTKEVW</sequence>
<feature type="transmembrane region" description="Helical" evidence="1">
    <location>
        <begin position="32"/>
        <end position="57"/>
    </location>
</feature>
<feature type="transmembrane region" description="Helical" evidence="1">
    <location>
        <begin position="77"/>
        <end position="99"/>
    </location>
</feature>
<reference evidence="2 3" key="1">
    <citation type="submission" date="2016-12" db="EMBL/GenBank/DDBJ databases">
        <title>The draft genome sequence of HSLHS2.</title>
        <authorList>
            <person name="Hu D."/>
            <person name="Wang L."/>
            <person name="Shao Z."/>
        </authorList>
    </citation>
    <scope>NUCLEOTIDE SEQUENCE [LARGE SCALE GENOMIC DNA]</scope>
    <source>
        <strain evidence="2">MCCC 1A06712</strain>
    </source>
</reference>